<evidence type="ECO:0008006" key="3">
    <source>
        <dbReference type="Google" id="ProtNLM"/>
    </source>
</evidence>
<sequence length="200" mass="21750">ELNGEVTVTVETGTGYTVSVPPSATVTVEDDDKAMLKVEIPPVSEGEIGGAKLTLNQAATRPISINSSWSSFWTCDFIVCPEDTSIVQGEDFRTLDDTEITFEPGEITKTLRFMANDDSAVESTELLLFYISDLGSDEITLDPSTPFDHDDPFFTGSYWFGYIYDNDNPNNPNITITPNPSPVIEGETATFTVTATPAPT</sequence>
<dbReference type="InterPro" id="IPR038081">
    <property type="entry name" value="CalX-like_sf"/>
</dbReference>
<evidence type="ECO:0000313" key="2">
    <source>
        <dbReference type="Proteomes" id="UP000035054"/>
    </source>
</evidence>
<dbReference type="Proteomes" id="UP000035054">
    <property type="component" value="Unassembled WGS sequence"/>
</dbReference>
<feature type="non-terminal residue" evidence="1">
    <location>
        <position position="200"/>
    </location>
</feature>
<dbReference type="EMBL" id="JXUO01000300">
    <property type="protein sequence ID" value="KKZ10916.1"/>
    <property type="molecule type" value="Genomic_DNA"/>
</dbReference>
<evidence type="ECO:0000313" key="1">
    <source>
        <dbReference type="EMBL" id="KKZ10916.1"/>
    </source>
</evidence>
<organism evidence="1 2">
    <name type="scientific">Candidatus Synechococcus spongiarum 142</name>
    <dbReference type="NCBI Taxonomy" id="1608213"/>
    <lineage>
        <taxon>Bacteria</taxon>
        <taxon>Bacillati</taxon>
        <taxon>Cyanobacteriota</taxon>
        <taxon>Cyanophyceae</taxon>
        <taxon>Synechococcales</taxon>
        <taxon>Synechococcaceae</taxon>
        <taxon>Synechococcus</taxon>
    </lineage>
</organism>
<dbReference type="SUPFAM" id="SSF141072">
    <property type="entry name" value="CalX-like"/>
    <property type="match status" value="1"/>
</dbReference>
<proteinExistence type="predicted"/>
<accession>A0A6N3X2Y6</accession>
<comment type="caution">
    <text evidence="1">The sequence shown here is derived from an EMBL/GenBank/DDBJ whole genome shotgun (WGS) entry which is preliminary data.</text>
</comment>
<protein>
    <recommendedName>
        <fullName evidence="3">Calx-beta domain-containing protein</fullName>
    </recommendedName>
</protein>
<gene>
    <name evidence="1" type="ORF">TH68_09575</name>
</gene>
<feature type="non-terminal residue" evidence="1">
    <location>
        <position position="1"/>
    </location>
</feature>
<name>A0A6N3X2Y6_9SYNE</name>
<dbReference type="Gene3D" id="2.60.40.2030">
    <property type="match status" value="1"/>
</dbReference>
<reference evidence="1 2" key="1">
    <citation type="submission" date="2015-01" db="EMBL/GenBank/DDBJ databases">
        <title>Lifestyle Evolution in Cyanobacterial Symbionts of Sponges.</title>
        <authorList>
            <person name="Burgsdorf I."/>
            <person name="Slaby B.M."/>
            <person name="Handley K.M."/>
            <person name="Haber M."/>
            <person name="Blom J."/>
            <person name="Marshall C.W."/>
            <person name="Gilbert J.A."/>
            <person name="Hentschel U."/>
            <person name="Steindler L."/>
        </authorList>
    </citation>
    <scope>NUCLEOTIDE SEQUENCE [LARGE SCALE GENOMIC DNA]</scope>
    <source>
        <strain evidence="1">142</strain>
    </source>
</reference>
<dbReference type="AlphaFoldDB" id="A0A6N3X2Y6"/>